<protein>
    <submittedName>
        <fullName evidence="1">Putative rRNA methylase YtqB</fullName>
        <ecNumber evidence="1">2.1.1.-</ecNumber>
    </submittedName>
</protein>
<proteinExistence type="predicted"/>
<dbReference type="SUPFAM" id="SSF53335">
    <property type="entry name" value="S-adenosyl-L-methionine-dependent methyltransferases"/>
    <property type="match status" value="1"/>
</dbReference>
<dbReference type="AlphaFoldDB" id="A0A212LR96"/>
<accession>A0A212LR96</accession>
<dbReference type="PANTHER" id="PTHR35276">
    <property type="entry name" value="S-ADENOSYL-L-METHIONINE-DEPENDENT METHYLTRANSFERASES SUPERFAMILY PROTEIN"/>
    <property type="match status" value="1"/>
</dbReference>
<keyword evidence="1" id="KW-0489">Methyltransferase</keyword>
<sequence length="191" mass="21128">MAVANAVLMAHRLLRPKLAAAGQVVDATAGNGRDTLFLAENTPNEAVVWAFDIQQQALTKTKQLLTKQLLIDKVRLVLDSHANILSYLHQPVDAVMFNLGYLPGGDRQINTCPDTTIKAITYSLQLLAVGGLMTIAAYPGYEHGRQECQSVQEYLASLKQETFAIACWSMVNQRNNPPVLYIIEKMKEQTD</sequence>
<keyword evidence="1" id="KW-0808">Transferase</keyword>
<dbReference type="CDD" id="cd02440">
    <property type="entry name" value="AdoMet_MTases"/>
    <property type="match status" value="1"/>
</dbReference>
<gene>
    <name evidence="1" type="primary">ytqB</name>
    <name evidence="1" type="ORF">KL86SPO_30302</name>
</gene>
<dbReference type="GO" id="GO:0032259">
    <property type="term" value="P:methylation"/>
    <property type="evidence" value="ECO:0007669"/>
    <property type="project" value="UniProtKB-KW"/>
</dbReference>
<dbReference type="InterPro" id="IPR010719">
    <property type="entry name" value="MnmM_MeTrfase"/>
</dbReference>
<evidence type="ECO:0000313" key="1">
    <source>
        <dbReference type="EMBL" id="SCM80124.1"/>
    </source>
</evidence>
<dbReference type="GO" id="GO:0008168">
    <property type="term" value="F:methyltransferase activity"/>
    <property type="evidence" value="ECO:0007669"/>
    <property type="project" value="UniProtKB-KW"/>
</dbReference>
<dbReference type="Pfam" id="PF06962">
    <property type="entry name" value="rRNA_methylase"/>
    <property type="match status" value="1"/>
</dbReference>
<organism evidence="1">
    <name type="scientific">uncultured Sporomusa sp</name>
    <dbReference type="NCBI Taxonomy" id="307249"/>
    <lineage>
        <taxon>Bacteria</taxon>
        <taxon>Bacillati</taxon>
        <taxon>Bacillota</taxon>
        <taxon>Negativicutes</taxon>
        <taxon>Selenomonadales</taxon>
        <taxon>Sporomusaceae</taxon>
        <taxon>Sporomusa</taxon>
        <taxon>environmental samples</taxon>
    </lineage>
</organism>
<dbReference type="RefSeq" id="WP_075755608.1">
    <property type="nucleotide sequence ID" value="NZ_LT608335.1"/>
</dbReference>
<name>A0A212LR96_9FIRM</name>
<dbReference type="EMBL" id="FMJE01000003">
    <property type="protein sequence ID" value="SCM80124.1"/>
    <property type="molecule type" value="Genomic_DNA"/>
</dbReference>
<dbReference type="InterPro" id="IPR029063">
    <property type="entry name" value="SAM-dependent_MTases_sf"/>
</dbReference>
<dbReference type="Gene3D" id="3.40.50.150">
    <property type="entry name" value="Vaccinia Virus protein VP39"/>
    <property type="match status" value="1"/>
</dbReference>
<reference evidence="1" key="1">
    <citation type="submission" date="2016-08" db="EMBL/GenBank/DDBJ databases">
        <authorList>
            <person name="Seilhamer J.J."/>
        </authorList>
    </citation>
    <scope>NUCLEOTIDE SEQUENCE</scope>
    <source>
        <strain evidence="1">86</strain>
    </source>
</reference>
<dbReference type="EC" id="2.1.1.-" evidence="1"/>
<dbReference type="PANTHER" id="PTHR35276:SF1">
    <property type="entry name" value="TRNA (MNM(5)S(2)U34)-METHYLTRANSFERASE, CHLOROPLASTIC"/>
    <property type="match status" value="1"/>
</dbReference>